<dbReference type="PROSITE" id="PS00801">
    <property type="entry name" value="TRANSKETOLASE_1"/>
    <property type="match status" value="1"/>
</dbReference>
<evidence type="ECO:0000256" key="2">
    <source>
        <dbReference type="ARBA" id="ARBA00007131"/>
    </source>
</evidence>
<dbReference type="SUPFAM" id="SSF52518">
    <property type="entry name" value="Thiamin diphosphate-binding fold (THDP-binding)"/>
    <property type="match status" value="1"/>
</dbReference>
<dbReference type="Proteomes" id="UP000183585">
    <property type="component" value="Unassembled WGS sequence"/>
</dbReference>
<dbReference type="PANTHER" id="PTHR47514:SF1">
    <property type="entry name" value="TRANSKETOLASE N-TERMINAL SECTION-RELATED"/>
    <property type="match status" value="1"/>
</dbReference>
<dbReference type="InterPro" id="IPR005474">
    <property type="entry name" value="Transketolase_N"/>
</dbReference>
<dbReference type="CDD" id="cd02012">
    <property type="entry name" value="TPP_TK"/>
    <property type="match status" value="1"/>
</dbReference>
<dbReference type="GO" id="GO:0000287">
    <property type="term" value="F:magnesium ion binding"/>
    <property type="evidence" value="ECO:0007669"/>
    <property type="project" value="UniProtKB-ARBA"/>
</dbReference>
<keyword evidence="5" id="KW-0786">Thiamine pyrophosphate</keyword>
<reference evidence="9" key="1">
    <citation type="submission" date="2016-06" db="EMBL/GenBank/DDBJ databases">
        <authorList>
            <person name="Varghese N."/>
            <person name="Submissions Spin"/>
        </authorList>
    </citation>
    <scope>NUCLEOTIDE SEQUENCE [LARGE SCALE GENOMIC DNA]</scope>
    <source>
        <strain evidence="9">DSM 43168</strain>
    </source>
</reference>
<evidence type="ECO:0000256" key="5">
    <source>
        <dbReference type="ARBA" id="ARBA00023052"/>
    </source>
</evidence>
<evidence type="ECO:0000313" key="9">
    <source>
        <dbReference type="Proteomes" id="UP000183585"/>
    </source>
</evidence>
<sequence length="303" mass="32938">MQPSISYATPVPPPDDRLSHRRESPLPTRLARTGQLADRSRAAVLEMIYRAGSGHVGSSLSCVDIISVLRFDQMNWSATRPRSESDVFILSKGHAAPAWYASLMVGGDLGPEEVGTLRQIDSRLQGHPDRTRLDLVDLSTGALGQGLSVAVGRAQAKRLRGRGDFVYCLAGDGELQEGQIWEAVTVAGARRLANVVLVVDHNGSQNDGLLSEIMPLAGLAERFRAFEWHVQDVNGHSHLSLMDALANARDNQAQPSVVIARTRKGHLGPGRIALNGSHSATLTTEEYESAMRYLEGRRDESHP</sequence>
<dbReference type="InterPro" id="IPR049557">
    <property type="entry name" value="Transketolase_CS"/>
</dbReference>
<evidence type="ECO:0000256" key="3">
    <source>
        <dbReference type="ARBA" id="ARBA00022679"/>
    </source>
</evidence>
<keyword evidence="9" id="KW-1185">Reference proteome</keyword>
<evidence type="ECO:0000256" key="1">
    <source>
        <dbReference type="ARBA" id="ARBA00001964"/>
    </source>
</evidence>
<keyword evidence="3" id="KW-0808">Transferase</keyword>
<dbReference type="RefSeq" id="WP_083303085.1">
    <property type="nucleotide sequence ID" value="NZ_CBDRIN010000001.1"/>
</dbReference>
<feature type="compositionally biased region" description="Basic and acidic residues" evidence="6">
    <location>
        <begin position="14"/>
        <end position="24"/>
    </location>
</feature>
<protein>
    <submittedName>
        <fullName evidence="8">Transketolase</fullName>
    </submittedName>
</protein>
<accession>A0A1C5AXQ1</accession>
<keyword evidence="4" id="KW-0479">Metal-binding</keyword>
<dbReference type="Pfam" id="PF00456">
    <property type="entry name" value="Transketolase_N"/>
    <property type="match status" value="1"/>
</dbReference>
<dbReference type="PANTHER" id="PTHR47514">
    <property type="entry name" value="TRANSKETOLASE N-TERMINAL SECTION-RELATED"/>
    <property type="match status" value="1"/>
</dbReference>
<dbReference type="Gene3D" id="3.40.50.970">
    <property type="match status" value="1"/>
</dbReference>
<organism evidence="8 9">
    <name type="scientific">Micromonospora carbonacea</name>
    <dbReference type="NCBI Taxonomy" id="47853"/>
    <lineage>
        <taxon>Bacteria</taxon>
        <taxon>Bacillati</taxon>
        <taxon>Actinomycetota</taxon>
        <taxon>Actinomycetes</taxon>
        <taxon>Micromonosporales</taxon>
        <taxon>Micromonosporaceae</taxon>
        <taxon>Micromonospora</taxon>
    </lineage>
</organism>
<evidence type="ECO:0000256" key="6">
    <source>
        <dbReference type="SAM" id="MobiDB-lite"/>
    </source>
</evidence>
<proteinExistence type="inferred from homology"/>
<evidence type="ECO:0000256" key="4">
    <source>
        <dbReference type="ARBA" id="ARBA00022723"/>
    </source>
</evidence>
<dbReference type="EMBL" id="FMCT01000025">
    <property type="protein sequence ID" value="SCF49953.1"/>
    <property type="molecule type" value="Genomic_DNA"/>
</dbReference>
<dbReference type="InterPro" id="IPR029061">
    <property type="entry name" value="THDP-binding"/>
</dbReference>
<dbReference type="AlphaFoldDB" id="A0A1C5AXQ1"/>
<evidence type="ECO:0000259" key="7">
    <source>
        <dbReference type="Pfam" id="PF00456"/>
    </source>
</evidence>
<comment type="cofactor">
    <cofactor evidence="1">
        <name>thiamine diphosphate</name>
        <dbReference type="ChEBI" id="CHEBI:58937"/>
    </cofactor>
</comment>
<dbReference type="GO" id="GO:0016740">
    <property type="term" value="F:transferase activity"/>
    <property type="evidence" value="ECO:0007669"/>
    <property type="project" value="UniProtKB-KW"/>
</dbReference>
<gene>
    <name evidence="8" type="ORF">GA0070563_1253</name>
</gene>
<name>A0A1C5AXQ1_9ACTN</name>
<evidence type="ECO:0000313" key="8">
    <source>
        <dbReference type="EMBL" id="SCF49953.1"/>
    </source>
</evidence>
<feature type="region of interest" description="Disordered" evidence="6">
    <location>
        <begin position="1"/>
        <end position="33"/>
    </location>
</feature>
<feature type="domain" description="Transketolase N-terminal" evidence="7">
    <location>
        <begin position="36"/>
        <end position="290"/>
    </location>
</feature>
<comment type="similarity">
    <text evidence="2">Belongs to the transketolase family.</text>
</comment>